<dbReference type="Pfam" id="PF11263">
    <property type="entry name" value="Attachment_P66"/>
    <property type="match status" value="1"/>
</dbReference>
<comment type="caution">
    <text evidence="2">The sequence shown here is derived from an EMBL/GenBank/DDBJ whole genome shotgun (WGS) entry which is preliminary data.</text>
</comment>
<accession>A0AAW2H6M3</accession>
<feature type="region of interest" description="Disordered" evidence="1">
    <location>
        <begin position="1"/>
        <end position="22"/>
    </location>
</feature>
<evidence type="ECO:0000256" key="1">
    <source>
        <dbReference type="SAM" id="MobiDB-lite"/>
    </source>
</evidence>
<protein>
    <submittedName>
        <fullName evidence="2">Uncharacterized protein</fullName>
    </submittedName>
</protein>
<dbReference type="EMBL" id="JARGDH010000034">
    <property type="protein sequence ID" value="KAL0264028.1"/>
    <property type="molecule type" value="Genomic_DNA"/>
</dbReference>
<sequence length="612" mass="66976">MPIEGAEVASDPTSSSAEGSPIKQNIGLQAQLKAEASTTFGVDIDKGYSGFVNSAKATIILKFIDHGGFSWGTGQKSGDPSTKGKGIRGAIAVEDFKLSNGDGKALGTQDYFYQKAYFRPAQVKEAGGQSPYPDDQWLVVPEDIAPGSPTWEDCKGIYNNGKPFTFRVEWRDTKIGSNSFTSPKDQTFTVTYGDIAAYLYLNEFYIKVSTKPTIKADNTTRYWSSPVNRVADSYYGHADGLFFGCDNFIGREYANAMGGISLGYQKDKVFNINGELASMSHFDRNSKNVTGAFGQAKWLSTPVGGDSAHGSKPLTEDGRPDLLNTKGSNGAFTAGAKLSYLMPFSNFGIENGHRMEFILGLDSMIDPYASEKSLYGGKDKNKPAQLLTNQGLNSSIAIGGAIRYQWPVKEDKYCIGSGDAANHAFYYDDGNDRHSGLTFGIAYERALGFKRHDKKANTMGFDQFYQDGANALNLSLTFYEAEEHGIVPGLGLVFGIEANDILKKGKKQLTGEKTLAFNMASQVQLSYAFKGTWLSPRGRIIPYLGAWFSPNSNATLSEEVFSAPPRLYTKLGLLFKQVIPFTEIGIKWQSNNWLSRKDIFGSVSTTLKIVYK</sequence>
<dbReference type="InterPro" id="IPR020967">
    <property type="entry name" value="Borrelia_attachment_p66"/>
</dbReference>
<name>A0AAW2H6M3_9NEOP</name>
<reference evidence="2" key="1">
    <citation type="journal article" date="2024" name="Gigascience">
        <title>Chromosome-level genome of the poultry shaft louse Menopon gallinae provides insight into the host-switching and adaptive evolution of parasitic lice.</title>
        <authorList>
            <person name="Xu Y."/>
            <person name="Ma L."/>
            <person name="Liu S."/>
            <person name="Liang Y."/>
            <person name="Liu Q."/>
            <person name="He Z."/>
            <person name="Tian L."/>
            <person name="Duan Y."/>
            <person name="Cai W."/>
            <person name="Li H."/>
            <person name="Song F."/>
        </authorList>
    </citation>
    <scope>NUCLEOTIDE SEQUENCE</scope>
    <source>
        <strain evidence="2">Cailab_2023a</strain>
    </source>
</reference>
<dbReference type="AlphaFoldDB" id="A0AAW2H6M3"/>
<organism evidence="2">
    <name type="scientific">Menopon gallinae</name>
    <name type="common">poultry shaft louse</name>
    <dbReference type="NCBI Taxonomy" id="328185"/>
    <lineage>
        <taxon>Eukaryota</taxon>
        <taxon>Metazoa</taxon>
        <taxon>Ecdysozoa</taxon>
        <taxon>Arthropoda</taxon>
        <taxon>Hexapoda</taxon>
        <taxon>Insecta</taxon>
        <taxon>Pterygota</taxon>
        <taxon>Neoptera</taxon>
        <taxon>Paraneoptera</taxon>
        <taxon>Psocodea</taxon>
        <taxon>Troctomorpha</taxon>
        <taxon>Phthiraptera</taxon>
        <taxon>Amblycera</taxon>
        <taxon>Menoponidae</taxon>
        <taxon>Menopon</taxon>
    </lineage>
</organism>
<feature type="compositionally biased region" description="Polar residues" evidence="1">
    <location>
        <begin position="11"/>
        <end position="22"/>
    </location>
</feature>
<gene>
    <name evidence="2" type="ORF">PYX00_011219</name>
</gene>
<evidence type="ECO:0000313" key="2">
    <source>
        <dbReference type="EMBL" id="KAL0264028.1"/>
    </source>
</evidence>
<proteinExistence type="predicted"/>